<accession>A0A8B6XCG7</accession>
<evidence type="ECO:0000256" key="3">
    <source>
        <dbReference type="SAM" id="SignalP"/>
    </source>
</evidence>
<dbReference type="InterPro" id="IPR019405">
    <property type="entry name" value="Lactonase_7-beta_prop"/>
</dbReference>
<dbReference type="Pfam" id="PF10282">
    <property type="entry name" value="Lactonase"/>
    <property type="match status" value="1"/>
</dbReference>
<dbReference type="InterPro" id="IPR015943">
    <property type="entry name" value="WD40/YVTN_repeat-like_dom_sf"/>
</dbReference>
<evidence type="ECO:0000256" key="2">
    <source>
        <dbReference type="ARBA" id="ARBA00022526"/>
    </source>
</evidence>
<dbReference type="GO" id="GO:0005829">
    <property type="term" value="C:cytosol"/>
    <property type="evidence" value="ECO:0007669"/>
    <property type="project" value="TreeGrafter"/>
</dbReference>
<dbReference type="GO" id="GO:0006006">
    <property type="term" value="P:glucose metabolic process"/>
    <property type="evidence" value="ECO:0007669"/>
    <property type="project" value="UniProtKB-KW"/>
</dbReference>
<keyword evidence="3" id="KW-0732">Signal</keyword>
<dbReference type="GO" id="GO:0017057">
    <property type="term" value="F:6-phosphogluconolactonase activity"/>
    <property type="evidence" value="ECO:0007669"/>
    <property type="project" value="TreeGrafter"/>
</dbReference>
<protein>
    <submittedName>
        <fullName evidence="5">Lactonase family protein</fullName>
    </submittedName>
</protein>
<keyword evidence="2" id="KW-0313">Glucose metabolism</keyword>
<keyword evidence="2" id="KW-0119">Carbohydrate metabolism</keyword>
<dbReference type="Gene3D" id="2.130.10.10">
    <property type="entry name" value="YVTN repeat-like/Quinoprotein amine dehydrogenase"/>
    <property type="match status" value="1"/>
</dbReference>
<evidence type="ECO:0000313" key="4">
    <source>
        <dbReference type="Proteomes" id="UP000675920"/>
    </source>
</evidence>
<feature type="chain" id="PRO_5034560711" evidence="3">
    <location>
        <begin position="26"/>
        <end position="394"/>
    </location>
</feature>
<dbReference type="InterPro" id="IPR050282">
    <property type="entry name" value="Cycloisomerase_2"/>
</dbReference>
<reference evidence="5" key="1">
    <citation type="submission" date="2025-08" db="UniProtKB">
        <authorList>
            <consortium name="RefSeq"/>
        </authorList>
    </citation>
    <scope>IDENTIFICATION</scope>
</reference>
<dbReference type="AlphaFoldDB" id="A0A8B6XCG7"/>
<dbReference type="SUPFAM" id="SSF75011">
    <property type="entry name" value="3-carboxy-cis,cis-mucoante lactonizing enzyme"/>
    <property type="match status" value="1"/>
</dbReference>
<evidence type="ECO:0000313" key="5">
    <source>
        <dbReference type="RefSeq" id="WP_156924394.1"/>
    </source>
</evidence>
<evidence type="ECO:0000256" key="1">
    <source>
        <dbReference type="ARBA" id="ARBA00005564"/>
    </source>
</evidence>
<comment type="similarity">
    <text evidence="1">Belongs to the cycloisomerase 2 family.</text>
</comment>
<feature type="signal peptide" evidence="3">
    <location>
        <begin position="1"/>
        <end position="25"/>
    </location>
</feature>
<dbReference type="PANTHER" id="PTHR30344:SF1">
    <property type="entry name" value="6-PHOSPHOGLUCONOLACTONASE"/>
    <property type="match status" value="1"/>
</dbReference>
<dbReference type="OrthoDB" id="145213at2"/>
<dbReference type="RefSeq" id="WP_156924394.1">
    <property type="nucleotide sequence ID" value="NZ_AXWS01000013.1"/>
</dbReference>
<dbReference type="Proteomes" id="UP000675920">
    <property type="component" value="Unplaced"/>
</dbReference>
<proteinExistence type="inferred from homology"/>
<dbReference type="PANTHER" id="PTHR30344">
    <property type="entry name" value="6-PHOSPHOGLUCONOLACTONASE-RELATED"/>
    <property type="match status" value="1"/>
</dbReference>
<name>A0A8B6XCG7_9BURK</name>
<keyword evidence="4" id="KW-1185">Reference proteome</keyword>
<organism evidence="4 5">
    <name type="scientific">Derxia gummosa DSM 723</name>
    <dbReference type="NCBI Taxonomy" id="1121388"/>
    <lineage>
        <taxon>Bacteria</taxon>
        <taxon>Pseudomonadati</taxon>
        <taxon>Pseudomonadota</taxon>
        <taxon>Betaproteobacteria</taxon>
        <taxon>Burkholderiales</taxon>
        <taxon>Alcaligenaceae</taxon>
        <taxon>Derxia</taxon>
    </lineage>
</organism>
<sequence>MQTLSIRPLAPVALALALAAPLAGAQAHDFLAHDFDVGGIVYVMTNAAGGNRILSYARAPGGKLQALPSATVDTGGLGGSGNAAVDPLGSQHSLVYDPASRLLFAVNAGDNTVSVFAPGNFGGKPRRTALVSSGGNIPVSLAVADGVLHVLNAGGTGRITSFVIGPDGSLLRKGTVDLGLANATSIPFAQIPAPGDIGVDALSRRLIVTHAGGGRLFSFDLDEAGLPTGAPAITPAPGAAPFSFAVTPYGSVLVAEAGSGAVSSFDVPPTPASTLLLNTATVANGQAATCWIVADADGHAYVANTASGTVSEYRYKRGGGLELVNAVAARPGGAPTDITLAGRGRYLYALSPAAGSVSGYVINRESGALQSVAAVTGLPANQGLQGIAARDFFE</sequence>